<proteinExistence type="inferred from homology"/>
<dbReference type="PROSITE" id="PS50054">
    <property type="entry name" value="TYR_PHOSPHATASE_DUAL"/>
    <property type="match status" value="1"/>
</dbReference>
<dbReference type="STRING" id="318479.A0A0N4UCC5"/>
<evidence type="ECO:0000256" key="3">
    <source>
        <dbReference type="ARBA" id="ARBA00022801"/>
    </source>
</evidence>
<keyword evidence="9" id="KW-1185">Reference proteome</keyword>
<evidence type="ECO:0000313" key="9">
    <source>
        <dbReference type="Proteomes" id="UP000274756"/>
    </source>
</evidence>
<dbReference type="InterPro" id="IPR000340">
    <property type="entry name" value="Dual-sp_phosphatase_cat-dom"/>
</dbReference>
<feature type="domain" description="Tyrosine specific protein phosphatases" evidence="6">
    <location>
        <begin position="69"/>
        <end position="131"/>
    </location>
</feature>
<gene>
    <name evidence="7" type="ORF">DME_LOCUS534</name>
</gene>
<sequence>MFVKIVESLFLSDFVTVNAAKTLPHFERFNITDVLTVSTYRIHANSRLPHVNYHYQMIYDTLTQRLLTNQLLERCLTTIEKSIANGGNIVVHCEAGISRSVTIIMAYLMKTYEWTVEEAFKYVVKLRPVAQ</sequence>
<evidence type="ECO:0000313" key="7">
    <source>
        <dbReference type="EMBL" id="VDN50561.1"/>
    </source>
</evidence>
<dbReference type="AlphaFoldDB" id="A0A0N4UCC5"/>
<dbReference type="PANTHER" id="PTHR10159">
    <property type="entry name" value="DUAL SPECIFICITY PROTEIN PHOSPHATASE"/>
    <property type="match status" value="1"/>
</dbReference>
<dbReference type="PANTHER" id="PTHR10159:SF519">
    <property type="entry name" value="DUAL SPECIFICITY PROTEIN PHOSPHATASE MPK3"/>
    <property type="match status" value="1"/>
</dbReference>
<dbReference type="SUPFAM" id="SSF52799">
    <property type="entry name" value="(Phosphotyrosine protein) phosphatases II"/>
    <property type="match status" value="1"/>
</dbReference>
<reference evidence="10" key="1">
    <citation type="submission" date="2017-02" db="UniProtKB">
        <authorList>
            <consortium name="WormBaseParasite"/>
        </authorList>
    </citation>
    <scope>IDENTIFICATION</scope>
</reference>
<dbReference type="CDD" id="cd14498">
    <property type="entry name" value="DSP"/>
    <property type="match status" value="1"/>
</dbReference>
<protein>
    <recommendedName>
        <fullName evidence="2">protein-tyrosine-phosphatase</fullName>
        <ecNumber evidence="2">3.1.3.48</ecNumber>
    </recommendedName>
</protein>
<dbReference type="GO" id="GO:0043409">
    <property type="term" value="P:negative regulation of MAPK cascade"/>
    <property type="evidence" value="ECO:0007669"/>
    <property type="project" value="TreeGrafter"/>
</dbReference>
<evidence type="ECO:0000256" key="2">
    <source>
        <dbReference type="ARBA" id="ARBA00013064"/>
    </source>
</evidence>
<evidence type="ECO:0000259" key="6">
    <source>
        <dbReference type="PROSITE" id="PS50056"/>
    </source>
</evidence>
<dbReference type="Proteomes" id="UP000274756">
    <property type="component" value="Unassembled WGS sequence"/>
</dbReference>
<evidence type="ECO:0000256" key="4">
    <source>
        <dbReference type="ARBA" id="ARBA00022912"/>
    </source>
</evidence>
<dbReference type="EMBL" id="UYYG01000004">
    <property type="protein sequence ID" value="VDN50561.1"/>
    <property type="molecule type" value="Genomic_DNA"/>
</dbReference>
<evidence type="ECO:0000313" key="8">
    <source>
        <dbReference type="Proteomes" id="UP000038040"/>
    </source>
</evidence>
<evidence type="ECO:0000256" key="1">
    <source>
        <dbReference type="ARBA" id="ARBA00008601"/>
    </source>
</evidence>
<dbReference type="InterPro" id="IPR029021">
    <property type="entry name" value="Prot-tyrosine_phosphatase-like"/>
</dbReference>
<dbReference type="Gene3D" id="3.90.190.10">
    <property type="entry name" value="Protein tyrosine phosphatase superfamily"/>
    <property type="match status" value="1"/>
</dbReference>
<accession>A0A0N4UCC5</accession>
<dbReference type="Proteomes" id="UP000038040">
    <property type="component" value="Unplaced"/>
</dbReference>
<feature type="domain" description="Tyrosine-protein phosphatase" evidence="5">
    <location>
        <begin position="1"/>
        <end position="131"/>
    </location>
</feature>
<evidence type="ECO:0000313" key="10">
    <source>
        <dbReference type="WBParaSite" id="DME_0000491301-mRNA-1"/>
    </source>
</evidence>
<dbReference type="GO" id="GO:0005737">
    <property type="term" value="C:cytoplasm"/>
    <property type="evidence" value="ECO:0007669"/>
    <property type="project" value="TreeGrafter"/>
</dbReference>
<name>A0A0N4UCC5_DRAME</name>
<evidence type="ECO:0000259" key="5">
    <source>
        <dbReference type="PROSITE" id="PS50054"/>
    </source>
</evidence>
<dbReference type="WBParaSite" id="DME_0000491301-mRNA-1">
    <property type="protein sequence ID" value="DME_0000491301-mRNA-1"/>
    <property type="gene ID" value="DME_0000491301"/>
</dbReference>
<dbReference type="OrthoDB" id="2017893at2759"/>
<dbReference type="SMART" id="SM00195">
    <property type="entry name" value="DSPc"/>
    <property type="match status" value="1"/>
</dbReference>
<dbReference type="InterPro" id="IPR020422">
    <property type="entry name" value="TYR_PHOSPHATASE_DUAL_dom"/>
</dbReference>
<reference evidence="7 9" key="2">
    <citation type="submission" date="2018-11" db="EMBL/GenBank/DDBJ databases">
        <authorList>
            <consortium name="Pathogen Informatics"/>
        </authorList>
    </citation>
    <scope>NUCLEOTIDE SEQUENCE [LARGE SCALE GENOMIC DNA]</scope>
</reference>
<keyword evidence="3" id="KW-0378">Hydrolase</keyword>
<dbReference type="InterPro" id="IPR000387">
    <property type="entry name" value="Tyr_Pase_dom"/>
</dbReference>
<dbReference type="GO" id="GO:0004725">
    <property type="term" value="F:protein tyrosine phosphatase activity"/>
    <property type="evidence" value="ECO:0007669"/>
    <property type="project" value="UniProtKB-EC"/>
</dbReference>
<organism evidence="8 10">
    <name type="scientific">Dracunculus medinensis</name>
    <name type="common">Guinea worm</name>
    <dbReference type="NCBI Taxonomy" id="318479"/>
    <lineage>
        <taxon>Eukaryota</taxon>
        <taxon>Metazoa</taxon>
        <taxon>Ecdysozoa</taxon>
        <taxon>Nematoda</taxon>
        <taxon>Chromadorea</taxon>
        <taxon>Rhabditida</taxon>
        <taxon>Spirurina</taxon>
        <taxon>Dracunculoidea</taxon>
        <taxon>Dracunculidae</taxon>
        <taxon>Dracunculus</taxon>
    </lineage>
</organism>
<comment type="similarity">
    <text evidence="1">Belongs to the protein-tyrosine phosphatase family. Non-receptor class dual specificity subfamily.</text>
</comment>
<dbReference type="PROSITE" id="PS50056">
    <property type="entry name" value="TYR_PHOSPHATASE_2"/>
    <property type="match status" value="1"/>
</dbReference>
<dbReference type="EC" id="3.1.3.48" evidence="2"/>
<dbReference type="Pfam" id="PF00782">
    <property type="entry name" value="DSPc"/>
    <property type="match status" value="1"/>
</dbReference>
<keyword evidence="4" id="KW-0904">Protein phosphatase</keyword>